<dbReference type="Proteomes" id="UP000533598">
    <property type="component" value="Unassembled WGS sequence"/>
</dbReference>
<sequence>MTEPSFADRGRGGMGDLHEVSGQVLAGNDGPVQTGSGIQIITYNQFREELDDRQSQRIRWVSAEQVTWLRDRFVEPRGFGEAAGRLDRGRTVFVHGSPGSGRRTAAIMLLADVAVAGEIREISVVPGDAAVFDPMDVGETERLLLDLSTLDGPDFAGAGELLGVLTGQVRQRHGALAVVLPERGTARVDDWFRESLAAVALDSHHRRLVLERHLRENGIAVTPADLDDPRLDVVLRADPAAELARLADLLTTERPRHQDFADTVETALAAYRNWAEELTQRFKDNTDPRWRALIVAAALLEGTRLEAVHHACARLLEHAGDPVSVEHPLAAEPLTHRLTLVGAQVVAGRVRFTKLAYGEAVLNHVWRELPGLRELLTRWVEQLPTAPRTMMSAADRRGMADRFTELTLNSGERTDLRWLTRHWADSTNPRVVPLALSTLRLSVFDRASGGYFRQMLADWSRTTGGSANRARMIITACTELLNESHQPLALSMLQNLLAHHDPAVVADARAALLELAFTTSARFSVLRRVTEAMARGDAVPANSSVFHALTAPRELFAPDGVSVPLWSTPGIRDLLHTGWRATFGQGITVEAVTAVRAWLRLVDGSIVDGDKVPVLVRLLVDACEGDYRLLAVLRLIAADWVGDETEQIPANQRDWVLAWVDDKIEDAQDEAWTRIREEGNVSG</sequence>
<dbReference type="AlphaFoldDB" id="A0A7W7FX97"/>
<organism evidence="1 2">
    <name type="scientific">Crossiella cryophila</name>
    <dbReference type="NCBI Taxonomy" id="43355"/>
    <lineage>
        <taxon>Bacteria</taxon>
        <taxon>Bacillati</taxon>
        <taxon>Actinomycetota</taxon>
        <taxon>Actinomycetes</taxon>
        <taxon>Pseudonocardiales</taxon>
        <taxon>Pseudonocardiaceae</taxon>
        <taxon>Crossiella</taxon>
    </lineage>
</organism>
<evidence type="ECO:0000313" key="1">
    <source>
        <dbReference type="EMBL" id="MBB4681082.1"/>
    </source>
</evidence>
<reference evidence="1 2" key="1">
    <citation type="submission" date="2020-08" db="EMBL/GenBank/DDBJ databases">
        <title>Sequencing the genomes of 1000 actinobacteria strains.</title>
        <authorList>
            <person name="Klenk H.-P."/>
        </authorList>
    </citation>
    <scope>NUCLEOTIDE SEQUENCE [LARGE SCALE GENOMIC DNA]</scope>
    <source>
        <strain evidence="1 2">DSM 44230</strain>
    </source>
</reference>
<protein>
    <submittedName>
        <fullName evidence="1">Uncharacterized protein</fullName>
    </submittedName>
</protein>
<keyword evidence="2" id="KW-1185">Reference proteome</keyword>
<proteinExistence type="predicted"/>
<comment type="caution">
    <text evidence="1">The sequence shown here is derived from an EMBL/GenBank/DDBJ whole genome shotgun (WGS) entry which is preliminary data.</text>
</comment>
<gene>
    <name evidence="1" type="ORF">HNR67_007200</name>
</gene>
<evidence type="ECO:0000313" key="2">
    <source>
        <dbReference type="Proteomes" id="UP000533598"/>
    </source>
</evidence>
<accession>A0A7W7FX97</accession>
<name>A0A7W7FX97_9PSEU</name>
<dbReference type="RefSeq" id="WP_185007373.1">
    <property type="nucleotide sequence ID" value="NZ_BAAAUI010000054.1"/>
</dbReference>
<dbReference type="EMBL" id="JACHMH010000001">
    <property type="protein sequence ID" value="MBB4681082.1"/>
    <property type="molecule type" value="Genomic_DNA"/>
</dbReference>